<name>A0A7W9AEC0_9SPHN</name>
<protein>
    <recommendedName>
        <fullName evidence="3">Transcriptional regulator, AbiEi antitoxin, Type IV TA system</fullName>
    </recommendedName>
</protein>
<gene>
    <name evidence="1" type="ORF">FHS49_000004</name>
</gene>
<keyword evidence="2" id="KW-1185">Reference proteome</keyword>
<dbReference type="InterPro" id="IPR045738">
    <property type="entry name" value="DUF6088"/>
</dbReference>
<dbReference type="Proteomes" id="UP000549617">
    <property type="component" value="Unassembled WGS sequence"/>
</dbReference>
<evidence type="ECO:0008006" key="3">
    <source>
        <dbReference type="Google" id="ProtNLM"/>
    </source>
</evidence>
<organism evidence="1 2">
    <name type="scientific">Sphingobium boeckii</name>
    <dbReference type="NCBI Taxonomy" id="1082345"/>
    <lineage>
        <taxon>Bacteria</taxon>
        <taxon>Pseudomonadati</taxon>
        <taxon>Pseudomonadota</taxon>
        <taxon>Alphaproteobacteria</taxon>
        <taxon>Sphingomonadales</taxon>
        <taxon>Sphingomonadaceae</taxon>
        <taxon>Sphingobium</taxon>
    </lineage>
</organism>
<evidence type="ECO:0000313" key="2">
    <source>
        <dbReference type="Proteomes" id="UP000549617"/>
    </source>
</evidence>
<dbReference type="Pfam" id="PF19570">
    <property type="entry name" value="DUF6088"/>
    <property type="match status" value="1"/>
</dbReference>
<sequence>MKRVRGKGRGWVFTPKHFIDFGTRGSVDMALSRLAQAGHIRRIGRGLYDYPRQHEKLGALSPDPANIAKALSTQSGDRFAPSGAAAANSLGISTQVPAKTSYATTGRSRVKKAGGRSLTLRHSRAPVIDNAPESVNAVLQALAHLGKGNIDSDKIMRFAARLDDRDMKILTHARPEMSGWMSDIVLKIGAARYG</sequence>
<dbReference type="EMBL" id="JACIJC010000001">
    <property type="protein sequence ID" value="MBB5684013.1"/>
    <property type="molecule type" value="Genomic_DNA"/>
</dbReference>
<dbReference type="AlphaFoldDB" id="A0A7W9AEC0"/>
<proteinExistence type="predicted"/>
<accession>A0A7W9AEC0</accession>
<evidence type="ECO:0000313" key="1">
    <source>
        <dbReference type="EMBL" id="MBB5684013.1"/>
    </source>
</evidence>
<reference evidence="1 2" key="1">
    <citation type="submission" date="2020-08" db="EMBL/GenBank/DDBJ databases">
        <title>Genomic Encyclopedia of Type Strains, Phase IV (KMG-IV): sequencing the most valuable type-strain genomes for metagenomic binning, comparative biology and taxonomic classification.</title>
        <authorList>
            <person name="Goeker M."/>
        </authorList>
    </citation>
    <scope>NUCLEOTIDE SEQUENCE [LARGE SCALE GENOMIC DNA]</scope>
    <source>
        <strain evidence="1 2">DSM 25079</strain>
    </source>
</reference>
<comment type="caution">
    <text evidence="1">The sequence shown here is derived from an EMBL/GenBank/DDBJ whole genome shotgun (WGS) entry which is preliminary data.</text>
</comment>